<evidence type="ECO:0000313" key="2">
    <source>
        <dbReference type="Proteomes" id="UP001279734"/>
    </source>
</evidence>
<keyword evidence="2" id="KW-1185">Reference proteome</keyword>
<proteinExistence type="predicted"/>
<dbReference type="Proteomes" id="UP001279734">
    <property type="component" value="Unassembled WGS sequence"/>
</dbReference>
<dbReference type="EMBL" id="BSYO01000008">
    <property type="protein sequence ID" value="GMH08414.1"/>
    <property type="molecule type" value="Genomic_DNA"/>
</dbReference>
<organism evidence="1 2">
    <name type="scientific">Nepenthes gracilis</name>
    <name type="common">Slender pitcher plant</name>
    <dbReference type="NCBI Taxonomy" id="150966"/>
    <lineage>
        <taxon>Eukaryota</taxon>
        <taxon>Viridiplantae</taxon>
        <taxon>Streptophyta</taxon>
        <taxon>Embryophyta</taxon>
        <taxon>Tracheophyta</taxon>
        <taxon>Spermatophyta</taxon>
        <taxon>Magnoliopsida</taxon>
        <taxon>eudicotyledons</taxon>
        <taxon>Gunneridae</taxon>
        <taxon>Pentapetalae</taxon>
        <taxon>Caryophyllales</taxon>
        <taxon>Nepenthaceae</taxon>
        <taxon>Nepenthes</taxon>
    </lineage>
</organism>
<comment type="caution">
    <text evidence="1">The sequence shown here is derived from an EMBL/GenBank/DDBJ whole genome shotgun (WGS) entry which is preliminary data.</text>
</comment>
<name>A0AAD3XL51_NEPGR</name>
<gene>
    <name evidence="1" type="ORF">Nepgr_010254</name>
</gene>
<evidence type="ECO:0000313" key="1">
    <source>
        <dbReference type="EMBL" id="GMH08414.1"/>
    </source>
</evidence>
<reference evidence="1" key="1">
    <citation type="submission" date="2023-05" db="EMBL/GenBank/DDBJ databases">
        <title>Nepenthes gracilis genome sequencing.</title>
        <authorList>
            <person name="Fukushima K."/>
        </authorList>
    </citation>
    <scope>NUCLEOTIDE SEQUENCE</scope>
    <source>
        <strain evidence="1">SING2019-196</strain>
    </source>
</reference>
<protein>
    <submittedName>
        <fullName evidence="1">Uncharacterized protein</fullName>
    </submittedName>
</protein>
<accession>A0AAD3XL51</accession>
<dbReference type="AlphaFoldDB" id="A0AAD3XL51"/>
<sequence length="99" mass="11367">MRSGNCTSAKRHFGRLHYGKFHTAYFTPARLHFGFNTPKKRTHHRDCAHKEIALKFSANKDNVLRLNALRIQNWDAKLHSGIRAITHSGNQERNSAPGF</sequence>